<gene>
    <name evidence="2" type="ORF">UFOPK3004_01847</name>
</gene>
<feature type="domain" description="Ice-binding protein C-terminal" evidence="1">
    <location>
        <begin position="215"/>
        <end position="236"/>
    </location>
</feature>
<sequence length="240" mass="25893">MSKLKLITPLSILLLSLYSINSAEAALLSDLLNGGSLTAGDKAFDQWTVKSQVASDGSIPSYTGINVNPLNDGGLHPGPGISFDFGNQMSVTGDGTFAFTDLTLDFHVSSLGNKIEDNSLTFLNNLPTLTYVADGSNDLGVAVKEWVYADALHTILLAEKYIEYSVLDDVINLINPDWAEFTPYQEIFVEKNFLVWSVDTTDTATLNGIEQRFSQVPEPGILLLLSMGLIGAGIAKKRQG</sequence>
<organism evidence="2">
    <name type="scientific">freshwater metagenome</name>
    <dbReference type="NCBI Taxonomy" id="449393"/>
    <lineage>
        <taxon>unclassified sequences</taxon>
        <taxon>metagenomes</taxon>
        <taxon>ecological metagenomes</taxon>
    </lineage>
</organism>
<evidence type="ECO:0000313" key="2">
    <source>
        <dbReference type="EMBL" id="CAB4821351.1"/>
    </source>
</evidence>
<dbReference type="AlphaFoldDB" id="A0A6J6ZHS9"/>
<dbReference type="NCBIfam" id="TIGR02595">
    <property type="entry name" value="PEP_CTERM"/>
    <property type="match status" value="1"/>
</dbReference>
<evidence type="ECO:0000259" key="1">
    <source>
        <dbReference type="Pfam" id="PF07589"/>
    </source>
</evidence>
<name>A0A6J6ZHS9_9ZZZZ</name>
<dbReference type="InterPro" id="IPR013424">
    <property type="entry name" value="Ice-binding_C"/>
</dbReference>
<dbReference type="Pfam" id="PF07589">
    <property type="entry name" value="PEP-CTERM"/>
    <property type="match status" value="1"/>
</dbReference>
<accession>A0A6J6ZHS9</accession>
<dbReference type="EMBL" id="CAFAAL010000250">
    <property type="protein sequence ID" value="CAB4821351.1"/>
    <property type="molecule type" value="Genomic_DNA"/>
</dbReference>
<protein>
    <submittedName>
        <fullName evidence="2">Unannotated protein</fullName>
    </submittedName>
</protein>
<reference evidence="2" key="1">
    <citation type="submission" date="2020-05" db="EMBL/GenBank/DDBJ databases">
        <authorList>
            <person name="Chiriac C."/>
            <person name="Salcher M."/>
            <person name="Ghai R."/>
            <person name="Kavagutti S V."/>
        </authorList>
    </citation>
    <scope>NUCLEOTIDE SEQUENCE</scope>
</reference>
<proteinExistence type="predicted"/>